<dbReference type="PANTHER" id="PTHR30514:SF1">
    <property type="entry name" value="HTH-TYPE TRANSCRIPTIONAL REGULATOR HEXR-RELATED"/>
    <property type="match status" value="1"/>
</dbReference>
<feature type="domain" description="HTH rpiR-type" evidence="4">
    <location>
        <begin position="3"/>
        <end position="79"/>
    </location>
</feature>
<evidence type="ECO:0000313" key="7">
    <source>
        <dbReference type="Proteomes" id="UP000321089"/>
    </source>
</evidence>
<proteinExistence type="predicted"/>
<accession>A0A512TQX6</accession>
<dbReference type="InterPro" id="IPR046348">
    <property type="entry name" value="SIS_dom_sf"/>
</dbReference>
<organism evidence="6 7">
    <name type="scientific">Clostridium butyricum</name>
    <dbReference type="NCBI Taxonomy" id="1492"/>
    <lineage>
        <taxon>Bacteria</taxon>
        <taxon>Bacillati</taxon>
        <taxon>Bacillota</taxon>
        <taxon>Clostridia</taxon>
        <taxon>Eubacteriales</taxon>
        <taxon>Clostridiaceae</taxon>
        <taxon>Clostridium</taxon>
    </lineage>
</organism>
<dbReference type="GO" id="GO:0003700">
    <property type="term" value="F:DNA-binding transcription factor activity"/>
    <property type="evidence" value="ECO:0007669"/>
    <property type="project" value="InterPro"/>
</dbReference>
<dbReference type="InterPro" id="IPR035472">
    <property type="entry name" value="RpiR-like_SIS"/>
</dbReference>
<dbReference type="Gene3D" id="1.10.10.10">
    <property type="entry name" value="Winged helix-like DNA-binding domain superfamily/Winged helix DNA-binding domain"/>
    <property type="match status" value="1"/>
</dbReference>
<dbReference type="Pfam" id="PF01380">
    <property type="entry name" value="SIS"/>
    <property type="match status" value="1"/>
</dbReference>
<dbReference type="PROSITE" id="PS51071">
    <property type="entry name" value="HTH_RPIR"/>
    <property type="match status" value="1"/>
</dbReference>
<dbReference type="PANTHER" id="PTHR30514">
    <property type="entry name" value="GLUCOKINASE"/>
    <property type="match status" value="1"/>
</dbReference>
<dbReference type="GO" id="GO:0003677">
    <property type="term" value="F:DNA binding"/>
    <property type="evidence" value="ECO:0007669"/>
    <property type="project" value="UniProtKB-KW"/>
</dbReference>
<feature type="domain" description="SIS" evidence="5">
    <location>
        <begin position="134"/>
        <end position="274"/>
    </location>
</feature>
<evidence type="ECO:0000256" key="1">
    <source>
        <dbReference type="ARBA" id="ARBA00023015"/>
    </source>
</evidence>
<dbReference type="AlphaFoldDB" id="A0A512TQX6"/>
<keyword evidence="1" id="KW-0805">Transcription regulation</keyword>
<evidence type="ECO:0000313" key="6">
    <source>
        <dbReference type="EMBL" id="GEQ22662.1"/>
    </source>
</evidence>
<reference evidence="6 7" key="1">
    <citation type="submission" date="2019-07" db="EMBL/GenBank/DDBJ databases">
        <title>Whole genome shotgun sequence of Clostridium butyricum NBRC 3858.</title>
        <authorList>
            <person name="Hosoyama A."/>
            <person name="Uohara A."/>
            <person name="Ohji S."/>
            <person name="Ichikawa N."/>
        </authorList>
    </citation>
    <scope>NUCLEOTIDE SEQUENCE [LARGE SCALE GENOMIC DNA]</scope>
    <source>
        <strain evidence="6 7">NBRC 3858</strain>
    </source>
</reference>
<keyword evidence="2" id="KW-0238">DNA-binding</keyword>
<dbReference type="PROSITE" id="PS51464">
    <property type="entry name" value="SIS"/>
    <property type="match status" value="1"/>
</dbReference>
<protein>
    <submittedName>
        <fullName evidence="6">RpiR family transcriptional regulator</fullName>
    </submittedName>
</protein>
<evidence type="ECO:0000256" key="2">
    <source>
        <dbReference type="ARBA" id="ARBA00023125"/>
    </source>
</evidence>
<evidence type="ECO:0000259" key="4">
    <source>
        <dbReference type="PROSITE" id="PS51071"/>
    </source>
</evidence>
<dbReference type="EMBL" id="BKBC01000055">
    <property type="protein sequence ID" value="GEQ22662.1"/>
    <property type="molecule type" value="Genomic_DNA"/>
</dbReference>
<evidence type="ECO:0000259" key="5">
    <source>
        <dbReference type="PROSITE" id="PS51464"/>
    </source>
</evidence>
<name>A0A512TQX6_CLOBU</name>
<gene>
    <name evidence="6" type="primary">gntR</name>
    <name evidence="6" type="ORF">CBU02nite_31680</name>
</gene>
<dbReference type="GO" id="GO:0097367">
    <property type="term" value="F:carbohydrate derivative binding"/>
    <property type="evidence" value="ECO:0007669"/>
    <property type="project" value="InterPro"/>
</dbReference>
<dbReference type="Pfam" id="PF01418">
    <property type="entry name" value="HTH_6"/>
    <property type="match status" value="1"/>
</dbReference>
<dbReference type="GO" id="GO:1901135">
    <property type="term" value="P:carbohydrate derivative metabolic process"/>
    <property type="evidence" value="ECO:0007669"/>
    <property type="project" value="InterPro"/>
</dbReference>
<dbReference type="InterPro" id="IPR009057">
    <property type="entry name" value="Homeodomain-like_sf"/>
</dbReference>
<dbReference type="CDD" id="cd05013">
    <property type="entry name" value="SIS_RpiR"/>
    <property type="match status" value="1"/>
</dbReference>
<keyword evidence="3" id="KW-0804">Transcription</keyword>
<evidence type="ECO:0000256" key="3">
    <source>
        <dbReference type="ARBA" id="ARBA00023163"/>
    </source>
</evidence>
<dbReference type="SUPFAM" id="SSF53697">
    <property type="entry name" value="SIS domain"/>
    <property type="match status" value="1"/>
</dbReference>
<dbReference type="InterPro" id="IPR001347">
    <property type="entry name" value="SIS_dom"/>
</dbReference>
<dbReference type="Gene3D" id="3.40.50.10490">
    <property type="entry name" value="Glucose-6-phosphate isomerase like protein, domain 1"/>
    <property type="match status" value="1"/>
</dbReference>
<dbReference type="InterPro" id="IPR047640">
    <property type="entry name" value="RpiR-like"/>
</dbReference>
<dbReference type="SUPFAM" id="SSF46689">
    <property type="entry name" value="Homeodomain-like"/>
    <property type="match status" value="1"/>
</dbReference>
<sequence>MDISIRLKIKSLYNGLSTKEQNIADYILKNPTYVAQNSISDLSAELDVAVSTLFQFSKKLGYSGFKEFKMAILIEENNFSTASTHERSTHERSIHENIEIDDNELTMAEKVFDSNIESLINTKKILELDNLKKAAEIISNSNLLYFFGVGGSGIIAEDAYQKFLRSPTHVRHTTDYHIQLMEASLLTPQDCAICISHTGKSKETIKIAETVKKAGAKVIVITSHASSPLAKIGDVVFISISEEIEFHSEALSSRISQLSILDSLYVILMFMNKEKSKETLSKVRRTIWGVKH</sequence>
<dbReference type="InterPro" id="IPR036388">
    <property type="entry name" value="WH-like_DNA-bd_sf"/>
</dbReference>
<dbReference type="Proteomes" id="UP000321089">
    <property type="component" value="Unassembled WGS sequence"/>
</dbReference>
<comment type="caution">
    <text evidence="6">The sequence shown here is derived from an EMBL/GenBank/DDBJ whole genome shotgun (WGS) entry which is preliminary data.</text>
</comment>
<dbReference type="InterPro" id="IPR000281">
    <property type="entry name" value="HTH_RpiR"/>
</dbReference>
<dbReference type="RefSeq" id="WP_146869001.1">
    <property type="nucleotide sequence ID" value="NZ_JABFUH010000002.1"/>
</dbReference>